<dbReference type="OrthoDB" id="2450230at2"/>
<name>A0A1U7PQW5_9BACI</name>
<reference evidence="2" key="1">
    <citation type="submission" date="2017-01" db="EMBL/GenBank/DDBJ databases">
        <authorList>
            <person name="Varghese N."/>
            <person name="Submissions S."/>
        </authorList>
    </citation>
    <scope>NUCLEOTIDE SEQUENCE [LARGE SCALE GENOMIC DNA]</scope>
    <source>
        <strain evidence="2">MNA4</strain>
    </source>
</reference>
<dbReference type="PROSITE" id="PS51257">
    <property type="entry name" value="PROKAR_LIPOPROTEIN"/>
    <property type="match status" value="1"/>
</dbReference>
<dbReference type="AlphaFoldDB" id="A0A1U7PQW5"/>
<dbReference type="STRING" id="550447.SAMN05428946_1828"/>
<proteinExistence type="predicted"/>
<evidence type="ECO:0000313" key="2">
    <source>
        <dbReference type="Proteomes" id="UP000187550"/>
    </source>
</evidence>
<evidence type="ECO:0000313" key="1">
    <source>
        <dbReference type="EMBL" id="SIT85441.1"/>
    </source>
</evidence>
<protein>
    <submittedName>
        <fullName evidence="1">Uncharacterized protein</fullName>
    </submittedName>
</protein>
<sequence>MVKGLRPLGVAMLAVLLAGCSMTPEERSEEGLEAAGKVFREDVRRTNAEVGSVRLYKPAGFKIREGSDEQNIVFEKGGDTYVLFINPNEPDNSRLFYELLYADPAKDILTTATYEQYGVFGFSGITDAGNERFELVAGSGGTKMTTMSKERGIERNLRTMMEIVRSVERADDPELTYN</sequence>
<keyword evidence="2" id="KW-1185">Reference proteome</keyword>
<dbReference type="EMBL" id="FTPL01000002">
    <property type="protein sequence ID" value="SIT85441.1"/>
    <property type="molecule type" value="Genomic_DNA"/>
</dbReference>
<organism evidence="1 2">
    <name type="scientific">Edaphobacillus lindanitolerans</name>
    <dbReference type="NCBI Taxonomy" id="550447"/>
    <lineage>
        <taxon>Bacteria</taxon>
        <taxon>Bacillati</taxon>
        <taxon>Bacillota</taxon>
        <taxon>Bacilli</taxon>
        <taxon>Bacillales</taxon>
        <taxon>Bacillaceae</taxon>
        <taxon>Edaphobacillus</taxon>
    </lineage>
</organism>
<dbReference type="RefSeq" id="WP_076758238.1">
    <property type="nucleotide sequence ID" value="NZ_FTPL01000002.1"/>
</dbReference>
<accession>A0A1U7PQW5</accession>
<dbReference type="Proteomes" id="UP000187550">
    <property type="component" value="Unassembled WGS sequence"/>
</dbReference>
<gene>
    <name evidence="1" type="ORF">SAMN05428946_1828</name>
</gene>